<dbReference type="Pfam" id="PF12833">
    <property type="entry name" value="HTH_18"/>
    <property type="match status" value="1"/>
</dbReference>
<dbReference type="PROSITE" id="PS01124">
    <property type="entry name" value="HTH_ARAC_FAMILY_2"/>
    <property type="match status" value="1"/>
</dbReference>
<dbReference type="SUPFAM" id="SSF51182">
    <property type="entry name" value="RmlC-like cupins"/>
    <property type="match status" value="1"/>
</dbReference>
<gene>
    <name evidence="5" type="ORF">AREALGSMS7_04001</name>
</gene>
<dbReference type="AlphaFoldDB" id="A0A221V212"/>
<dbReference type="InterPro" id="IPR020449">
    <property type="entry name" value="Tscrpt_reg_AraC-type_HTH"/>
</dbReference>
<evidence type="ECO:0000256" key="1">
    <source>
        <dbReference type="ARBA" id="ARBA00023015"/>
    </source>
</evidence>
<organism evidence="5 6">
    <name type="scientific">Arenibacter algicola</name>
    <dbReference type="NCBI Taxonomy" id="616991"/>
    <lineage>
        <taxon>Bacteria</taxon>
        <taxon>Pseudomonadati</taxon>
        <taxon>Bacteroidota</taxon>
        <taxon>Flavobacteriia</taxon>
        <taxon>Flavobacteriales</taxon>
        <taxon>Flavobacteriaceae</taxon>
        <taxon>Arenibacter</taxon>
    </lineage>
</organism>
<reference evidence="5 6" key="1">
    <citation type="submission" date="2017-07" db="EMBL/GenBank/DDBJ databases">
        <title>Genome Sequence of Arenibacter algicola Strain SMS7 Isolated from a culture of the Diatom Skeletonema marinoi.</title>
        <authorList>
            <person name="Topel M."/>
            <person name="Pinder M.I.M."/>
            <person name="Johansson O.N."/>
            <person name="Kourtchenko O."/>
            <person name="Godhe A."/>
            <person name="Clarke A.K."/>
        </authorList>
    </citation>
    <scope>NUCLEOTIDE SEQUENCE [LARGE SCALE GENOMIC DNA]</scope>
    <source>
        <strain evidence="5 6">SMS7</strain>
    </source>
</reference>
<dbReference type="Gene3D" id="1.10.10.60">
    <property type="entry name" value="Homeodomain-like"/>
    <property type="match status" value="2"/>
</dbReference>
<proteinExistence type="predicted"/>
<dbReference type="KEGG" id="aalg:AREALGSMS7_04001"/>
<dbReference type="InterPro" id="IPR018062">
    <property type="entry name" value="HTH_AraC-typ_CS"/>
</dbReference>
<dbReference type="PANTHER" id="PTHR43280:SF2">
    <property type="entry name" value="HTH-TYPE TRANSCRIPTIONAL REGULATOR EXSA"/>
    <property type="match status" value="1"/>
</dbReference>
<dbReference type="STRING" id="616991.GCA_000733925_04447"/>
<dbReference type="CDD" id="cd02208">
    <property type="entry name" value="cupin_RmlC-like"/>
    <property type="match status" value="1"/>
</dbReference>
<evidence type="ECO:0000256" key="3">
    <source>
        <dbReference type="ARBA" id="ARBA00023163"/>
    </source>
</evidence>
<evidence type="ECO:0000259" key="4">
    <source>
        <dbReference type="PROSITE" id="PS01124"/>
    </source>
</evidence>
<dbReference type="SMART" id="SM00342">
    <property type="entry name" value="HTH_ARAC"/>
    <property type="match status" value="1"/>
</dbReference>
<dbReference type="GO" id="GO:0043565">
    <property type="term" value="F:sequence-specific DNA binding"/>
    <property type="evidence" value="ECO:0007669"/>
    <property type="project" value="InterPro"/>
</dbReference>
<dbReference type="PRINTS" id="PR00032">
    <property type="entry name" value="HTHARAC"/>
</dbReference>
<feature type="domain" description="HTH araC/xylS-type" evidence="4">
    <location>
        <begin position="231"/>
        <end position="330"/>
    </location>
</feature>
<dbReference type="SUPFAM" id="SSF46689">
    <property type="entry name" value="Homeodomain-like"/>
    <property type="match status" value="2"/>
</dbReference>
<keyword evidence="1" id="KW-0805">Transcription regulation</keyword>
<dbReference type="InterPro" id="IPR009057">
    <property type="entry name" value="Homeodomain-like_sf"/>
</dbReference>
<keyword evidence="2" id="KW-0238">DNA-binding</keyword>
<evidence type="ECO:0000313" key="6">
    <source>
        <dbReference type="Proteomes" id="UP000204551"/>
    </source>
</evidence>
<dbReference type="InterPro" id="IPR018060">
    <property type="entry name" value="HTH_AraC"/>
</dbReference>
<dbReference type="EMBL" id="CP022515">
    <property type="protein sequence ID" value="ASO07408.1"/>
    <property type="molecule type" value="Genomic_DNA"/>
</dbReference>
<keyword evidence="3" id="KW-0804">Transcription</keyword>
<protein>
    <submittedName>
        <fullName evidence="5">HTH-type transcriptional activator RhaS</fullName>
    </submittedName>
</protein>
<dbReference type="InterPro" id="IPR011051">
    <property type="entry name" value="RmlC_Cupin_sf"/>
</dbReference>
<dbReference type="PANTHER" id="PTHR43280">
    <property type="entry name" value="ARAC-FAMILY TRANSCRIPTIONAL REGULATOR"/>
    <property type="match status" value="1"/>
</dbReference>
<name>A0A221V212_9FLAO</name>
<dbReference type="Proteomes" id="UP000204551">
    <property type="component" value="Chromosome"/>
</dbReference>
<accession>A0A221V212</accession>
<dbReference type="GO" id="GO:0003700">
    <property type="term" value="F:DNA-binding transcription factor activity"/>
    <property type="evidence" value="ECO:0007669"/>
    <property type="project" value="InterPro"/>
</dbReference>
<dbReference type="RefSeq" id="WP_093979678.1">
    <property type="nucleotide sequence ID" value="NZ_CP022515.1"/>
</dbReference>
<evidence type="ECO:0000256" key="2">
    <source>
        <dbReference type="ARBA" id="ARBA00023125"/>
    </source>
</evidence>
<evidence type="ECO:0000313" key="5">
    <source>
        <dbReference type="EMBL" id="ASO07408.1"/>
    </source>
</evidence>
<dbReference type="PROSITE" id="PS00041">
    <property type="entry name" value="HTH_ARAC_FAMILY_1"/>
    <property type="match status" value="1"/>
</dbReference>
<sequence length="334" mass="38905">MGKKGSKDFNKIYRPDRCDPLIRAVNSGELEMSALRREDYPGTELPDDVLPGILSIGYWDAKTHQNWGLDWHRNEGIEFTFLESGNLYFSTEKNQFNLAPGSFTVTRPWQLHKVGNPDVTIGKLHWLIIDVNVRQPHQQWKWPDWIILSKQDLDFLTLILRQNDIQVWNSDKKIQQCFKELGYCLDFHNSEIPHSKFNILINDLLLEMLCLFKKGKVELDESLTLNLRTVEIFLQYLRSDYEKLWTLDDMAEHCGIGKTSLSKYCKQLTNMTPIDYLISLRLDAAAKILRENIPKNITEVGYSCGFSTSQYFATVFKNHYKCTPSEYASKYVND</sequence>